<dbReference type="InterPro" id="IPR049453">
    <property type="entry name" value="Memb_transporter_dom"/>
</dbReference>
<dbReference type="Proteomes" id="UP000509638">
    <property type="component" value="Chromosome"/>
</dbReference>
<dbReference type="EMBL" id="CP058316">
    <property type="protein sequence ID" value="QLD10948.1"/>
    <property type="molecule type" value="Genomic_DNA"/>
</dbReference>
<comment type="subcellular location">
    <subcellularLocation>
        <location evidence="1">Membrane</location>
        <topology evidence="1">Multi-pass membrane protein</topology>
    </subcellularLocation>
</comment>
<feature type="domain" description="Integral membrane bound transporter" evidence="6">
    <location>
        <begin position="50"/>
        <end position="168"/>
    </location>
</feature>
<feature type="transmembrane region" description="Helical" evidence="5">
    <location>
        <begin position="156"/>
        <end position="173"/>
    </location>
</feature>
<evidence type="ECO:0000256" key="1">
    <source>
        <dbReference type="ARBA" id="ARBA00004141"/>
    </source>
</evidence>
<evidence type="ECO:0000256" key="5">
    <source>
        <dbReference type="SAM" id="Phobius"/>
    </source>
</evidence>
<evidence type="ECO:0000256" key="4">
    <source>
        <dbReference type="ARBA" id="ARBA00023136"/>
    </source>
</evidence>
<organism evidence="7 8">
    <name type="scientific">Microbacterium oleivorans</name>
    <dbReference type="NCBI Taxonomy" id="273677"/>
    <lineage>
        <taxon>Bacteria</taxon>
        <taxon>Bacillati</taxon>
        <taxon>Actinomycetota</taxon>
        <taxon>Actinomycetes</taxon>
        <taxon>Micrococcales</taxon>
        <taxon>Microbacteriaceae</taxon>
        <taxon>Microbacterium</taxon>
    </lineage>
</organism>
<gene>
    <name evidence="7" type="ORF">HW566_03585</name>
</gene>
<dbReference type="Pfam" id="PF13515">
    <property type="entry name" value="FUSC_2"/>
    <property type="match status" value="1"/>
</dbReference>
<evidence type="ECO:0000313" key="8">
    <source>
        <dbReference type="Proteomes" id="UP000509638"/>
    </source>
</evidence>
<feature type="transmembrane region" description="Helical" evidence="5">
    <location>
        <begin position="89"/>
        <end position="111"/>
    </location>
</feature>
<accession>A0A7D5EX16</accession>
<feature type="transmembrane region" description="Helical" evidence="5">
    <location>
        <begin position="60"/>
        <end position="77"/>
    </location>
</feature>
<keyword evidence="3 5" id="KW-1133">Transmembrane helix</keyword>
<evidence type="ECO:0000313" key="7">
    <source>
        <dbReference type="EMBL" id="QLD10948.1"/>
    </source>
</evidence>
<evidence type="ECO:0000256" key="3">
    <source>
        <dbReference type="ARBA" id="ARBA00022989"/>
    </source>
</evidence>
<keyword evidence="4 5" id="KW-0472">Membrane</keyword>
<evidence type="ECO:0000259" key="6">
    <source>
        <dbReference type="Pfam" id="PF13515"/>
    </source>
</evidence>
<name>A0A7D5EX16_9MICO</name>
<sequence length="372" mass="39630">MAPERPDEPPAVTAPIATGWRARVRPRRGLVRMRESAPAVVQIVVAASIAYAFAHLVLGHAAPLLAATVTISSLGLVRDARPRRVLETVVGMLVGVLVSELIVVVVGSGTWQLALALLATLLTARLLSAQPGFAISAAIQSVIVIAIPGSMPFVRLVDGVVGAVAALLATALLPRRPLREVSRAGHALFEAFDGAAATVVQAMRRGDRVRADRGLEKARALQPLVDDWHTSLDSGLAVARISPFLRRQREELQRQDRMHAALDLATRNLRVIARRVVYALDDRQPRPLAADLLAQIARAAEMLGRSIDDIALEPVALEALRAVAVRLDPTTLAPGSSLGDQNVITALRPLVVDLLTAAGMPPAEARAVMPRI</sequence>
<reference evidence="7 8" key="1">
    <citation type="submission" date="2020-06" db="EMBL/GenBank/DDBJ databases">
        <authorList>
            <person name="Jo H."/>
        </authorList>
    </citation>
    <scope>NUCLEOTIDE SEQUENCE [LARGE SCALE GENOMIC DNA]</scope>
    <source>
        <strain evidence="7 8">I46</strain>
    </source>
</reference>
<dbReference type="GO" id="GO:0016020">
    <property type="term" value="C:membrane"/>
    <property type="evidence" value="ECO:0007669"/>
    <property type="project" value="UniProtKB-SubCell"/>
</dbReference>
<evidence type="ECO:0000256" key="2">
    <source>
        <dbReference type="ARBA" id="ARBA00022692"/>
    </source>
</evidence>
<dbReference type="AlphaFoldDB" id="A0A7D5EX16"/>
<feature type="transmembrane region" description="Helical" evidence="5">
    <location>
        <begin position="131"/>
        <end position="149"/>
    </location>
</feature>
<keyword evidence="2 5" id="KW-0812">Transmembrane</keyword>
<proteinExistence type="predicted"/>
<protein>
    <submittedName>
        <fullName evidence="7">FUSC family protein</fullName>
    </submittedName>
</protein>